<evidence type="ECO:0000313" key="1">
    <source>
        <dbReference type="EMBL" id="JAH95264.1"/>
    </source>
</evidence>
<reference evidence="1" key="2">
    <citation type="journal article" date="2015" name="Fish Shellfish Immunol.">
        <title>Early steps in the European eel (Anguilla anguilla)-Vibrio vulnificus interaction in the gills: Role of the RtxA13 toxin.</title>
        <authorList>
            <person name="Callol A."/>
            <person name="Pajuelo D."/>
            <person name="Ebbesson L."/>
            <person name="Teles M."/>
            <person name="MacKenzie S."/>
            <person name="Amaro C."/>
        </authorList>
    </citation>
    <scope>NUCLEOTIDE SEQUENCE</scope>
</reference>
<dbReference type="EMBL" id="GBXM01013313">
    <property type="protein sequence ID" value="JAH95264.1"/>
    <property type="molecule type" value="Transcribed_RNA"/>
</dbReference>
<accession>A0A0E9WY59</accession>
<dbReference type="AlphaFoldDB" id="A0A0E9WY59"/>
<protein>
    <submittedName>
        <fullName evidence="1">Uncharacterized protein</fullName>
    </submittedName>
</protein>
<sequence length="61" mass="6773">MNSYSPVIIFCLCDERAHTDISSCNVICWVCDPQGTLCIPVPSQRSQAYMLVPSRPSLNLV</sequence>
<reference evidence="1" key="1">
    <citation type="submission" date="2014-11" db="EMBL/GenBank/DDBJ databases">
        <authorList>
            <person name="Amaro Gonzalez C."/>
        </authorList>
    </citation>
    <scope>NUCLEOTIDE SEQUENCE</scope>
</reference>
<organism evidence="1">
    <name type="scientific">Anguilla anguilla</name>
    <name type="common">European freshwater eel</name>
    <name type="synonym">Muraena anguilla</name>
    <dbReference type="NCBI Taxonomy" id="7936"/>
    <lineage>
        <taxon>Eukaryota</taxon>
        <taxon>Metazoa</taxon>
        <taxon>Chordata</taxon>
        <taxon>Craniata</taxon>
        <taxon>Vertebrata</taxon>
        <taxon>Euteleostomi</taxon>
        <taxon>Actinopterygii</taxon>
        <taxon>Neopterygii</taxon>
        <taxon>Teleostei</taxon>
        <taxon>Anguilliformes</taxon>
        <taxon>Anguillidae</taxon>
        <taxon>Anguilla</taxon>
    </lineage>
</organism>
<name>A0A0E9WY59_ANGAN</name>
<proteinExistence type="predicted"/>